<organism evidence="1 2">
    <name type="scientific">Phytopseudomonas flavescens</name>
    <dbReference type="NCBI Taxonomy" id="29435"/>
    <lineage>
        <taxon>Bacteria</taxon>
        <taxon>Pseudomonadati</taxon>
        <taxon>Pseudomonadota</taxon>
        <taxon>Gammaproteobacteria</taxon>
        <taxon>Pseudomonadales</taxon>
        <taxon>Pseudomonadaceae</taxon>
        <taxon>Phytopseudomonas</taxon>
    </lineage>
</organism>
<protein>
    <submittedName>
        <fullName evidence="1">Phage head completion protein (GPL)</fullName>
    </submittedName>
</protein>
<dbReference type="AlphaFoldDB" id="A0A1G8K0T7"/>
<proteinExistence type="predicted"/>
<evidence type="ECO:0000313" key="2">
    <source>
        <dbReference type="Proteomes" id="UP000198606"/>
    </source>
</evidence>
<evidence type="ECO:0000313" key="1">
    <source>
        <dbReference type="EMBL" id="SDI37064.1"/>
    </source>
</evidence>
<name>A0A1G8K0T7_9GAMM</name>
<dbReference type="RefSeq" id="WP_084307420.1">
    <property type="nucleotide sequence ID" value="NZ_FNDG01000015.1"/>
</dbReference>
<dbReference type="Pfam" id="PF05926">
    <property type="entry name" value="Phage_GPL"/>
    <property type="match status" value="1"/>
</dbReference>
<accession>A0A1G8K0T7</accession>
<dbReference type="InterPro" id="IPR009225">
    <property type="entry name" value="Phage_head_completion_GpL"/>
</dbReference>
<dbReference type="EMBL" id="FNDG01000015">
    <property type="protein sequence ID" value="SDI37064.1"/>
    <property type="molecule type" value="Genomic_DNA"/>
</dbReference>
<sequence>MSAFIAGGVAAPLTLSNDGFWPDIELADLRDAQRIASSVTNGRLETAVVAAMISVNRELSTRKLRYQAEGHTHLDAVPADQIAERNVLTILYERAVYSAASAEVAERYRSFDATNSGAAKAEEEEPTVDDYRRDSRFAIRDLLGVSRTTVELL</sequence>
<reference evidence="1 2" key="1">
    <citation type="submission" date="2016-10" db="EMBL/GenBank/DDBJ databases">
        <authorList>
            <person name="de Groot N.N."/>
        </authorList>
    </citation>
    <scope>NUCLEOTIDE SEQUENCE [LARGE SCALE GENOMIC DNA]</scope>
    <source>
        <strain evidence="1 2">LMG 18387</strain>
    </source>
</reference>
<dbReference type="Proteomes" id="UP000198606">
    <property type="component" value="Unassembled WGS sequence"/>
</dbReference>
<gene>
    <name evidence="1" type="ORF">SAMN05216588_115128</name>
</gene>
<dbReference type="STRING" id="29435.SAMN05216588_115128"/>